<evidence type="ECO:0000313" key="2">
    <source>
        <dbReference type="EMBL" id="GHI25361.1"/>
    </source>
</evidence>
<keyword evidence="3" id="KW-1185">Reference proteome</keyword>
<proteinExistence type="predicted"/>
<gene>
    <name evidence="2" type="ORF">Shyd_67320</name>
</gene>
<protein>
    <recommendedName>
        <fullName evidence="4">DUF732 domain-containing protein</fullName>
    </recommendedName>
</protein>
<organism evidence="2 3">
    <name type="scientific">Streptomyces hydrogenans</name>
    <dbReference type="NCBI Taxonomy" id="1873719"/>
    <lineage>
        <taxon>Bacteria</taxon>
        <taxon>Bacillati</taxon>
        <taxon>Actinomycetota</taxon>
        <taxon>Actinomycetes</taxon>
        <taxon>Kitasatosporales</taxon>
        <taxon>Streptomycetaceae</taxon>
        <taxon>Streptomyces</taxon>
    </lineage>
</organism>
<dbReference type="EMBL" id="BNDW01000068">
    <property type="protein sequence ID" value="GHI25361.1"/>
    <property type="molecule type" value="Genomic_DNA"/>
</dbReference>
<accession>A0ABQ3PK13</accession>
<name>A0ABQ3PK13_9ACTN</name>
<evidence type="ECO:0000256" key="1">
    <source>
        <dbReference type="SAM" id="Phobius"/>
    </source>
</evidence>
<reference evidence="2" key="1">
    <citation type="submission" date="2024-05" db="EMBL/GenBank/DDBJ databases">
        <title>Whole genome shotgun sequence of Streptomyces hydrogenans NBRC 13475.</title>
        <authorList>
            <person name="Komaki H."/>
            <person name="Tamura T."/>
        </authorList>
    </citation>
    <scope>NUCLEOTIDE SEQUENCE</scope>
    <source>
        <strain evidence="2">NBRC 13475</strain>
    </source>
</reference>
<dbReference type="GeneID" id="94006864"/>
<keyword evidence="1" id="KW-0812">Transmembrane</keyword>
<evidence type="ECO:0008006" key="4">
    <source>
        <dbReference type="Google" id="ProtNLM"/>
    </source>
</evidence>
<feature type="transmembrane region" description="Helical" evidence="1">
    <location>
        <begin position="12"/>
        <end position="30"/>
    </location>
</feature>
<comment type="caution">
    <text evidence="2">The sequence shown here is derived from an EMBL/GenBank/DDBJ whole genome shotgun (WGS) entry which is preliminary data.</text>
</comment>
<dbReference type="RefSeq" id="WP_190226011.1">
    <property type="nucleotide sequence ID" value="NZ_BNBS01000144.1"/>
</dbReference>
<sequence length="146" mass="16067">MSPTRFASEHKWIYWGAIVILVGLLVTGLIRYSAFKRTDETADKAQQLSQDLVKAGYPAPDQETVERLLGTDGGQVCEAPGNALKEALYRIQQLSTGTGGPGNRPVIADTKAVEVERIVLQVYCPDQVDDFDDAIDDLKTDDTVRR</sequence>
<keyword evidence="1" id="KW-0472">Membrane</keyword>
<evidence type="ECO:0000313" key="3">
    <source>
        <dbReference type="Proteomes" id="UP001052739"/>
    </source>
</evidence>
<dbReference type="Proteomes" id="UP001052739">
    <property type="component" value="Unassembled WGS sequence"/>
</dbReference>
<keyword evidence="1" id="KW-1133">Transmembrane helix</keyword>